<evidence type="ECO:0000313" key="1">
    <source>
        <dbReference type="EMBL" id="KAK3252313.1"/>
    </source>
</evidence>
<name>A0AAE0CC46_9CHLO</name>
<protein>
    <submittedName>
        <fullName evidence="1">Uncharacterized protein</fullName>
    </submittedName>
</protein>
<reference evidence="1 2" key="1">
    <citation type="journal article" date="2015" name="Genome Biol. Evol.">
        <title>Comparative Genomics of a Bacterivorous Green Alga Reveals Evolutionary Causalities and Consequences of Phago-Mixotrophic Mode of Nutrition.</title>
        <authorList>
            <person name="Burns J.A."/>
            <person name="Paasch A."/>
            <person name="Narechania A."/>
            <person name="Kim E."/>
        </authorList>
    </citation>
    <scope>NUCLEOTIDE SEQUENCE [LARGE SCALE GENOMIC DNA]</scope>
    <source>
        <strain evidence="1 2">PLY_AMNH</strain>
    </source>
</reference>
<keyword evidence="2" id="KW-1185">Reference proteome</keyword>
<accession>A0AAE0CC46</accession>
<evidence type="ECO:0000313" key="2">
    <source>
        <dbReference type="Proteomes" id="UP001190700"/>
    </source>
</evidence>
<proteinExistence type="predicted"/>
<sequence length="146" mass="16302">MPYEQMPGECWYSRFIPEGSLVLISDYGEYNRPYHCYMSAYKLYDADFFALMGTSCYYMPLEFSAGGLPEDVPKDENEIACRFECPAQYDCCTWETDPDVTYICGAPDVAYSLPVDQPPPPTIAAATTIITMPPRLPASPTNSSLA</sequence>
<dbReference type="Proteomes" id="UP001190700">
    <property type="component" value="Unassembled WGS sequence"/>
</dbReference>
<gene>
    <name evidence="1" type="ORF">CYMTET_38385</name>
</gene>
<dbReference type="AlphaFoldDB" id="A0AAE0CC46"/>
<comment type="caution">
    <text evidence="1">The sequence shown here is derived from an EMBL/GenBank/DDBJ whole genome shotgun (WGS) entry which is preliminary data.</text>
</comment>
<organism evidence="1 2">
    <name type="scientific">Cymbomonas tetramitiformis</name>
    <dbReference type="NCBI Taxonomy" id="36881"/>
    <lineage>
        <taxon>Eukaryota</taxon>
        <taxon>Viridiplantae</taxon>
        <taxon>Chlorophyta</taxon>
        <taxon>Pyramimonadophyceae</taxon>
        <taxon>Pyramimonadales</taxon>
        <taxon>Pyramimonadaceae</taxon>
        <taxon>Cymbomonas</taxon>
    </lineage>
</organism>
<dbReference type="EMBL" id="LGRX02025479">
    <property type="protein sequence ID" value="KAK3252313.1"/>
    <property type="molecule type" value="Genomic_DNA"/>
</dbReference>